<organism evidence="2 3">
    <name type="scientific">Candidatus Rickettsiella viridis</name>
    <dbReference type="NCBI Taxonomy" id="676208"/>
    <lineage>
        <taxon>Bacteria</taxon>
        <taxon>Pseudomonadati</taxon>
        <taxon>Pseudomonadota</taxon>
        <taxon>Gammaproteobacteria</taxon>
        <taxon>Legionellales</taxon>
        <taxon>Coxiellaceae</taxon>
        <taxon>Rickettsiella</taxon>
    </lineage>
</organism>
<gene>
    <name evidence="2" type="primary">yciA</name>
    <name evidence="2" type="ORF">RVIR1_12620</name>
</gene>
<accession>A0A2Z5V7R5</accession>
<dbReference type="Pfam" id="PF01713">
    <property type="entry name" value="Smr"/>
    <property type="match status" value="1"/>
</dbReference>
<keyword evidence="3" id="KW-1185">Reference proteome</keyword>
<evidence type="ECO:0000313" key="3">
    <source>
        <dbReference type="Proteomes" id="UP000282483"/>
    </source>
</evidence>
<dbReference type="AlphaFoldDB" id="A0A2Z5V7R5"/>
<dbReference type="GO" id="GO:0004520">
    <property type="term" value="F:DNA endonuclease activity"/>
    <property type="evidence" value="ECO:0007669"/>
    <property type="project" value="TreeGrafter"/>
</dbReference>
<evidence type="ECO:0000259" key="1">
    <source>
        <dbReference type="PROSITE" id="PS50828"/>
    </source>
</evidence>
<dbReference type="PANTHER" id="PTHR35562">
    <property type="entry name" value="DNA ENDONUCLEASE SMRA-RELATED"/>
    <property type="match status" value="1"/>
</dbReference>
<dbReference type="RefSeq" id="WP_126323258.1">
    <property type="nucleotide sequence ID" value="NZ_AP018005.1"/>
</dbReference>
<dbReference type="KEGG" id="rvi:RVIR1_12620"/>
<feature type="domain" description="Smr" evidence="1">
    <location>
        <begin position="106"/>
        <end position="186"/>
    </location>
</feature>
<reference evidence="2 3" key="1">
    <citation type="submission" date="2017-03" db="EMBL/GenBank/DDBJ databases">
        <title>The genome sequence of Candidatus Rickettsiella viridis.</title>
        <authorList>
            <person name="Nikoh N."/>
            <person name="Tsuchida T."/>
            <person name="Yamaguchi K."/>
            <person name="Maeda T."/>
            <person name="Shigenobu S."/>
            <person name="Fukatsu T."/>
        </authorList>
    </citation>
    <scope>NUCLEOTIDE SEQUENCE [LARGE SCALE GENOMIC DNA]</scope>
    <source>
        <strain evidence="2 3">Ap-RA04</strain>
    </source>
</reference>
<dbReference type="PANTHER" id="PTHR35562:SF2">
    <property type="entry name" value="DNA ENDONUCLEASE SMRA-RELATED"/>
    <property type="match status" value="1"/>
</dbReference>
<sequence>MSRYFPPDDDDLIFFRNAMKDVKRIKQLPALKKVSAKKKSGLNTSSKFVSKSKKVHEIDKDLLQSLADPVEQTIAAEDKLFYKRPGPQSKVIKQLIRGEIIRSACLDLHGMTIEQARLATVHFLTECRQSNFRCVQVIHGKGQLSQTGPKLKNHINYWLPQIPWVLAFSSAQPRDGGRGAVYILLAKSFNRHGEAETLLRPWPSRKN</sequence>
<dbReference type="Gene3D" id="3.30.1370.110">
    <property type="match status" value="1"/>
</dbReference>
<dbReference type="Proteomes" id="UP000282483">
    <property type="component" value="Chromosome"/>
</dbReference>
<dbReference type="InterPro" id="IPR036063">
    <property type="entry name" value="Smr_dom_sf"/>
</dbReference>
<dbReference type="SMART" id="SM00463">
    <property type="entry name" value="SMR"/>
    <property type="match status" value="1"/>
</dbReference>
<name>A0A2Z5V7R5_9COXI</name>
<dbReference type="InterPro" id="IPR002625">
    <property type="entry name" value="Smr_dom"/>
</dbReference>
<dbReference type="EMBL" id="AP018005">
    <property type="protein sequence ID" value="BBB15717.1"/>
    <property type="molecule type" value="Genomic_DNA"/>
</dbReference>
<dbReference type="PROSITE" id="PS50828">
    <property type="entry name" value="SMR"/>
    <property type="match status" value="1"/>
</dbReference>
<proteinExistence type="predicted"/>
<evidence type="ECO:0000313" key="2">
    <source>
        <dbReference type="EMBL" id="BBB15717.1"/>
    </source>
</evidence>
<protein>
    <submittedName>
        <fullName evidence="2">Smr protein/MutS2-like protein</fullName>
    </submittedName>
</protein>
<dbReference type="OrthoDB" id="9808881at2"/>
<dbReference type="SUPFAM" id="SSF160443">
    <property type="entry name" value="SMR domain-like"/>
    <property type="match status" value="1"/>
</dbReference>